<evidence type="ECO:0000313" key="2">
    <source>
        <dbReference type="EMBL" id="OEV16774.1"/>
    </source>
</evidence>
<proteinExistence type="predicted"/>
<protein>
    <submittedName>
        <fullName evidence="2">Glyoxalase</fullName>
    </submittedName>
</protein>
<sequence length="121" mass="13599">MAVSLYHLAVDAHDLPLMARFWSAVLDWKILYEDEHEIVIGAHETALPGMCFLPVPEEKTVKNRLHIDLTPDDQAAEVERIIALGARRLDVGQGPESTWVVLADPEGNEFCVLRPKRTLTD</sequence>
<organism evidence="2 3">
    <name type="scientific">Streptomyces nanshensis</name>
    <dbReference type="NCBI Taxonomy" id="518642"/>
    <lineage>
        <taxon>Bacteria</taxon>
        <taxon>Bacillati</taxon>
        <taxon>Actinomycetota</taxon>
        <taxon>Actinomycetes</taxon>
        <taxon>Kitasatosporales</taxon>
        <taxon>Streptomycetaceae</taxon>
        <taxon>Streptomyces</taxon>
    </lineage>
</organism>
<name>A0A1E7LKT0_9ACTN</name>
<dbReference type="PANTHER" id="PTHR35908">
    <property type="entry name" value="HYPOTHETICAL FUSION PROTEIN"/>
    <property type="match status" value="1"/>
</dbReference>
<dbReference type="InterPro" id="IPR037523">
    <property type="entry name" value="VOC_core"/>
</dbReference>
<dbReference type="AlphaFoldDB" id="A0A1E7LKT0"/>
<gene>
    <name evidence="2" type="ORF">AN221_31720</name>
</gene>
<dbReference type="InterPro" id="IPR041581">
    <property type="entry name" value="Glyoxalase_6"/>
</dbReference>
<comment type="caution">
    <text evidence="2">The sequence shown here is derived from an EMBL/GenBank/DDBJ whole genome shotgun (WGS) entry which is preliminary data.</text>
</comment>
<dbReference type="SUPFAM" id="SSF54593">
    <property type="entry name" value="Glyoxalase/Bleomycin resistance protein/Dihydroxybiphenyl dioxygenase"/>
    <property type="match status" value="1"/>
</dbReference>
<accession>A0A1E7LKT0</accession>
<reference evidence="2 3" key="1">
    <citation type="journal article" date="2016" name="Front. Microbiol.">
        <title>Comparative Genomics Analysis of Streptomyces Species Reveals Their Adaptation to the Marine Environment and Their Diversity at the Genomic Level.</title>
        <authorList>
            <person name="Tian X."/>
            <person name="Zhang Z."/>
            <person name="Yang T."/>
            <person name="Chen M."/>
            <person name="Li J."/>
            <person name="Chen F."/>
            <person name="Yang J."/>
            <person name="Li W."/>
            <person name="Zhang B."/>
            <person name="Zhang Z."/>
            <person name="Wu J."/>
            <person name="Zhang C."/>
            <person name="Long L."/>
            <person name="Xiao J."/>
        </authorList>
    </citation>
    <scope>NUCLEOTIDE SEQUENCE [LARGE SCALE GENOMIC DNA]</scope>
    <source>
        <strain evidence="2 3">SCSIO M10372</strain>
    </source>
</reference>
<dbReference type="PATRIC" id="fig|518642.7.peg.1046"/>
<dbReference type="PANTHER" id="PTHR35908:SF1">
    <property type="entry name" value="CONSERVED PROTEIN"/>
    <property type="match status" value="1"/>
</dbReference>
<dbReference type="OrthoDB" id="3295209at2"/>
<evidence type="ECO:0000313" key="3">
    <source>
        <dbReference type="Proteomes" id="UP000175971"/>
    </source>
</evidence>
<evidence type="ECO:0000259" key="1">
    <source>
        <dbReference type="PROSITE" id="PS51819"/>
    </source>
</evidence>
<dbReference type="RefSeq" id="WP_028419319.1">
    <property type="nucleotide sequence ID" value="NZ_LJGZ01000101.1"/>
</dbReference>
<dbReference type="InterPro" id="IPR029068">
    <property type="entry name" value="Glyas_Bleomycin-R_OHBP_Dase"/>
</dbReference>
<dbReference type="Pfam" id="PF18029">
    <property type="entry name" value="Glyoxalase_6"/>
    <property type="match status" value="1"/>
</dbReference>
<dbReference type="PROSITE" id="PS51819">
    <property type="entry name" value="VOC"/>
    <property type="match status" value="1"/>
</dbReference>
<dbReference type="EMBL" id="LJGZ01000101">
    <property type="protein sequence ID" value="OEV16774.1"/>
    <property type="molecule type" value="Genomic_DNA"/>
</dbReference>
<feature type="domain" description="VOC" evidence="1">
    <location>
        <begin position="4"/>
        <end position="115"/>
    </location>
</feature>
<dbReference type="Proteomes" id="UP000175971">
    <property type="component" value="Unassembled WGS sequence"/>
</dbReference>
<dbReference type="Gene3D" id="3.10.180.10">
    <property type="entry name" value="2,3-Dihydroxybiphenyl 1,2-Dioxygenase, domain 1"/>
    <property type="match status" value="1"/>
</dbReference>
<dbReference type="CDD" id="cd06587">
    <property type="entry name" value="VOC"/>
    <property type="match status" value="1"/>
</dbReference>
<keyword evidence="3" id="KW-1185">Reference proteome</keyword>